<gene>
    <name evidence="1" type="ORF">NPIL_191131</name>
</gene>
<dbReference type="AlphaFoldDB" id="A0A8X6MD12"/>
<protein>
    <submittedName>
        <fullName evidence="1">Uncharacterized protein</fullName>
    </submittedName>
</protein>
<accession>A0A8X6MD12</accession>
<evidence type="ECO:0000313" key="2">
    <source>
        <dbReference type="Proteomes" id="UP000887013"/>
    </source>
</evidence>
<name>A0A8X6MD12_NEPPI</name>
<comment type="caution">
    <text evidence="1">The sequence shown here is derived from an EMBL/GenBank/DDBJ whole genome shotgun (WGS) entry which is preliminary data.</text>
</comment>
<keyword evidence="2" id="KW-1185">Reference proteome</keyword>
<reference evidence="1" key="1">
    <citation type="submission" date="2020-08" db="EMBL/GenBank/DDBJ databases">
        <title>Multicomponent nature underlies the extraordinary mechanical properties of spider dragline silk.</title>
        <authorList>
            <person name="Kono N."/>
            <person name="Nakamura H."/>
            <person name="Mori M."/>
            <person name="Yoshida Y."/>
            <person name="Ohtoshi R."/>
            <person name="Malay A.D."/>
            <person name="Moran D.A.P."/>
            <person name="Tomita M."/>
            <person name="Numata K."/>
            <person name="Arakawa K."/>
        </authorList>
    </citation>
    <scope>NUCLEOTIDE SEQUENCE</scope>
</reference>
<dbReference type="EMBL" id="BMAW01089725">
    <property type="protein sequence ID" value="GFS41283.1"/>
    <property type="molecule type" value="Genomic_DNA"/>
</dbReference>
<proteinExistence type="predicted"/>
<sequence length="108" mass="12071">MNIVKIVESGEQCRCGHLLRIGMVQYVYHRAYVQCQCLGCRPSYQSLPSPLERSQRTSGGCRKCGSNYENFMILLPMGHLSVFAAHGTNNFRGISDETAAEEKGNGRR</sequence>
<organism evidence="1 2">
    <name type="scientific">Nephila pilipes</name>
    <name type="common">Giant wood spider</name>
    <name type="synonym">Nephila maculata</name>
    <dbReference type="NCBI Taxonomy" id="299642"/>
    <lineage>
        <taxon>Eukaryota</taxon>
        <taxon>Metazoa</taxon>
        <taxon>Ecdysozoa</taxon>
        <taxon>Arthropoda</taxon>
        <taxon>Chelicerata</taxon>
        <taxon>Arachnida</taxon>
        <taxon>Araneae</taxon>
        <taxon>Araneomorphae</taxon>
        <taxon>Entelegynae</taxon>
        <taxon>Araneoidea</taxon>
        <taxon>Nephilidae</taxon>
        <taxon>Nephila</taxon>
    </lineage>
</organism>
<dbReference type="Proteomes" id="UP000887013">
    <property type="component" value="Unassembled WGS sequence"/>
</dbReference>
<evidence type="ECO:0000313" key="1">
    <source>
        <dbReference type="EMBL" id="GFS41283.1"/>
    </source>
</evidence>